<comment type="caution">
    <text evidence="2">The sequence shown here is derived from an EMBL/GenBank/DDBJ whole genome shotgun (WGS) entry which is preliminary data.</text>
</comment>
<protein>
    <submittedName>
        <fullName evidence="2">Virion morphogenesis protein</fullName>
    </submittedName>
</protein>
<evidence type="ECO:0000313" key="2">
    <source>
        <dbReference type="EMBL" id="KGH31328.1"/>
    </source>
</evidence>
<feature type="region of interest" description="Disordered" evidence="1">
    <location>
        <begin position="41"/>
        <end position="67"/>
    </location>
</feature>
<accession>A0A096FNF9</accession>
<dbReference type="Pfam" id="PF05069">
    <property type="entry name" value="Phage_tail_S"/>
    <property type="match status" value="1"/>
</dbReference>
<dbReference type="RefSeq" id="WP_034366296.1">
    <property type="nucleotide sequence ID" value="NZ_AWOR01000021.1"/>
</dbReference>
<organism evidence="2 3">
    <name type="scientific">Comamonas testosteroni</name>
    <name type="common">Pseudomonas testosteroni</name>
    <dbReference type="NCBI Taxonomy" id="285"/>
    <lineage>
        <taxon>Bacteria</taxon>
        <taxon>Pseudomonadati</taxon>
        <taxon>Pseudomonadota</taxon>
        <taxon>Betaproteobacteria</taxon>
        <taxon>Burkholderiales</taxon>
        <taxon>Comamonadaceae</taxon>
        <taxon>Comamonas</taxon>
    </lineage>
</organism>
<feature type="compositionally biased region" description="Basic and acidic residues" evidence="1">
    <location>
        <begin position="55"/>
        <end position="64"/>
    </location>
</feature>
<proteinExistence type="predicted"/>
<dbReference type="AlphaFoldDB" id="A0A096FNF9"/>
<dbReference type="InterPro" id="IPR006522">
    <property type="entry name" value="Phage_virion_morphogenesis"/>
</dbReference>
<name>A0A096FNF9_COMTE</name>
<dbReference type="NCBIfam" id="TIGR01635">
    <property type="entry name" value="tail_comp_S"/>
    <property type="match status" value="1"/>
</dbReference>
<evidence type="ECO:0000313" key="3">
    <source>
        <dbReference type="Proteomes" id="UP000029553"/>
    </source>
</evidence>
<gene>
    <name evidence="2" type="ORF">P353_05450</name>
</gene>
<dbReference type="EMBL" id="AWOR01000021">
    <property type="protein sequence ID" value="KGH31328.1"/>
    <property type="molecule type" value="Genomic_DNA"/>
</dbReference>
<dbReference type="Proteomes" id="UP000029553">
    <property type="component" value="Unassembled WGS sequence"/>
</dbReference>
<reference evidence="2 3" key="1">
    <citation type="submission" date="2013-09" db="EMBL/GenBank/DDBJ databases">
        <title>High correlation between genotypes and phenotypes of environmental bacteria Comamonas testosteroni strains.</title>
        <authorList>
            <person name="Liu L."/>
            <person name="Zhu W."/>
            <person name="Xia X."/>
            <person name="Xu B."/>
            <person name="Luo M."/>
            <person name="Wang G."/>
        </authorList>
    </citation>
    <scope>NUCLEOTIDE SEQUENCE [LARGE SCALE GENOMIC DNA]</scope>
    <source>
        <strain evidence="2 3">JL40</strain>
    </source>
</reference>
<sequence length="155" mass="17711">MADALEQLAQWATPLLQRMEPAGRKAAMLEVAIYLRKSQAQRIADQRNPDGSPYEPRRPREQLAKRQGAIRGEMFMGLRKARNLQRKATADMASVAMNPRVSYVARVHHYGLRDKVDRRDRNSPVVKYASRELLGYTQEEIKGIEDILLEHATKG</sequence>
<evidence type="ECO:0000256" key="1">
    <source>
        <dbReference type="SAM" id="MobiDB-lite"/>
    </source>
</evidence>